<feature type="region of interest" description="Disordered" evidence="18">
    <location>
        <begin position="1471"/>
        <end position="1496"/>
    </location>
</feature>
<evidence type="ECO:0000256" key="13">
    <source>
        <dbReference type="ARBA" id="ARBA00022884"/>
    </source>
</evidence>
<organism evidence="22 23">
    <name type="scientific">Branchiostoma belcheri</name>
    <name type="common">Amphioxus</name>
    <dbReference type="NCBI Taxonomy" id="7741"/>
    <lineage>
        <taxon>Eukaryota</taxon>
        <taxon>Metazoa</taxon>
        <taxon>Chordata</taxon>
        <taxon>Cephalochordata</taxon>
        <taxon>Leptocardii</taxon>
        <taxon>Amphioxiformes</taxon>
        <taxon>Branchiostomatidae</taxon>
        <taxon>Branchiostoma</taxon>
    </lineage>
</organism>
<dbReference type="GO" id="GO:0003724">
    <property type="term" value="F:RNA helicase activity"/>
    <property type="evidence" value="ECO:0007669"/>
    <property type="project" value="UniProtKB-EC"/>
</dbReference>
<keyword evidence="2" id="KW-0217">Developmental protein</keyword>
<dbReference type="Pfam" id="PF04969">
    <property type="entry name" value="CS"/>
    <property type="match status" value="1"/>
</dbReference>
<dbReference type="Gene3D" id="2.40.50.90">
    <property type="match status" value="2"/>
</dbReference>
<feature type="domain" description="Tudor" evidence="19">
    <location>
        <begin position="50"/>
        <end position="112"/>
    </location>
</feature>
<evidence type="ECO:0000256" key="11">
    <source>
        <dbReference type="ARBA" id="ARBA00022840"/>
    </source>
</evidence>
<evidence type="ECO:0000256" key="12">
    <source>
        <dbReference type="ARBA" id="ARBA00022871"/>
    </source>
</evidence>
<feature type="compositionally biased region" description="Polar residues" evidence="18">
    <location>
        <begin position="619"/>
        <end position="628"/>
    </location>
</feature>
<keyword evidence="6" id="KW-0863">Zinc-finger</keyword>
<evidence type="ECO:0000256" key="16">
    <source>
        <dbReference type="ARBA" id="ARBA00047984"/>
    </source>
</evidence>
<feature type="compositionally biased region" description="Polar residues" evidence="18">
    <location>
        <begin position="302"/>
        <end position="312"/>
    </location>
</feature>
<evidence type="ECO:0000259" key="19">
    <source>
        <dbReference type="PROSITE" id="PS50304"/>
    </source>
</evidence>
<keyword evidence="15" id="KW-0469">Meiosis</keyword>
<dbReference type="InterPro" id="IPR016024">
    <property type="entry name" value="ARM-type_fold"/>
</dbReference>
<keyword evidence="8" id="KW-0378">Hydrolase</keyword>
<feature type="compositionally biased region" description="Acidic residues" evidence="18">
    <location>
        <begin position="2298"/>
        <end position="2307"/>
    </location>
</feature>
<evidence type="ECO:0000313" key="22">
    <source>
        <dbReference type="Proteomes" id="UP000515135"/>
    </source>
</evidence>
<feature type="region of interest" description="Disordered" evidence="18">
    <location>
        <begin position="233"/>
        <end position="266"/>
    </location>
</feature>
<dbReference type="Pfam" id="PF00567">
    <property type="entry name" value="TUDOR"/>
    <property type="match status" value="3"/>
</dbReference>
<keyword evidence="7" id="KW-0221">Differentiation</keyword>
<evidence type="ECO:0000256" key="4">
    <source>
        <dbReference type="ARBA" id="ARBA00022737"/>
    </source>
</evidence>
<dbReference type="GO" id="GO:0031047">
    <property type="term" value="P:regulatory ncRNA-mediated gene silencing"/>
    <property type="evidence" value="ECO:0007669"/>
    <property type="project" value="UniProtKB-KW"/>
</dbReference>
<feature type="compositionally biased region" description="Basic and acidic residues" evidence="18">
    <location>
        <begin position="2352"/>
        <end position="2362"/>
    </location>
</feature>
<evidence type="ECO:0000256" key="15">
    <source>
        <dbReference type="ARBA" id="ARBA00023254"/>
    </source>
</evidence>
<evidence type="ECO:0000256" key="3">
    <source>
        <dbReference type="ARBA" id="ARBA00022723"/>
    </source>
</evidence>
<dbReference type="GeneID" id="109473903"/>
<dbReference type="CDD" id="cd06465">
    <property type="entry name" value="p23_hB-ind1_like"/>
    <property type="match status" value="1"/>
</dbReference>
<evidence type="ECO:0000259" key="20">
    <source>
        <dbReference type="PROSITE" id="PS51192"/>
    </source>
</evidence>
<feature type="domain" description="CS" evidence="21">
    <location>
        <begin position="2192"/>
        <end position="2279"/>
    </location>
</feature>
<dbReference type="GO" id="GO:0016787">
    <property type="term" value="F:hydrolase activity"/>
    <property type="evidence" value="ECO:0007669"/>
    <property type="project" value="UniProtKB-KW"/>
</dbReference>
<dbReference type="SMART" id="SM00185">
    <property type="entry name" value="ARM"/>
    <property type="match status" value="5"/>
</dbReference>
<protein>
    <recommendedName>
        <fullName evidence="1">RNA helicase</fullName>
        <ecNumber evidence="1">3.6.4.13</ecNumber>
    </recommendedName>
</protein>
<evidence type="ECO:0000256" key="2">
    <source>
        <dbReference type="ARBA" id="ARBA00022473"/>
    </source>
</evidence>
<dbReference type="InterPro" id="IPR011545">
    <property type="entry name" value="DEAD/DEAH_box_helicase_dom"/>
</dbReference>
<dbReference type="Gene3D" id="2.60.40.790">
    <property type="match status" value="1"/>
</dbReference>
<dbReference type="EC" id="3.6.4.13" evidence="1"/>
<evidence type="ECO:0000256" key="17">
    <source>
        <dbReference type="PROSITE-ProRule" id="PRU00259"/>
    </source>
</evidence>
<keyword evidence="4" id="KW-0677">Repeat</keyword>
<feature type="region of interest" description="Disordered" evidence="18">
    <location>
        <begin position="2008"/>
        <end position="2187"/>
    </location>
</feature>
<feature type="compositionally biased region" description="Polar residues" evidence="18">
    <location>
        <begin position="2021"/>
        <end position="2054"/>
    </location>
</feature>
<feature type="compositionally biased region" description="Polar residues" evidence="18">
    <location>
        <begin position="554"/>
        <end position="570"/>
    </location>
</feature>
<feature type="compositionally biased region" description="Polar residues" evidence="18">
    <location>
        <begin position="584"/>
        <end position="603"/>
    </location>
</feature>
<feature type="domain" description="Tudor" evidence="19">
    <location>
        <begin position="1303"/>
        <end position="1367"/>
    </location>
</feature>
<reference evidence="23" key="1">
    <citation type="submission" date="2025-08" db="UniProtKB">
        <authorList>
            <consortium name="RefSeq"/>
        </authorList>
    </citation>
    <scope>IDENTIFICATION</scope>
    <source>
        <tissue evidence="23">Gonad</tissue>
    </source>
</reference>
<dbReference type="Gene3D" id="2.30.30.140">
    <property type="match status" value="3"/>
</dbReference>
<keyword evidence="11" id="KW-0067">ATP-binding</keyword>
<feature type="region of interest" description="Disordered" evidence="18">
    <location>
        <begin position="2298"/>
        <end position="2333"/>
    </location>
</feature>
<dbReference type="FunFam" id="1.25.10.10:FF:001930">
    <property type="entry name" value="Uncharacterized protein"/>
    <property type="match status" value="1"/>
</dbReference>
<dbReference type="Proteomes" id="UP000515135">
    <property type="component" value="Unplaced"/>
</dbReference>
<feature type="domain" description="Helicase ATP-binding" evidence="20">
    <location>
        <begin position="809"/>
        <end position="1023"/>
    </location>
</feature>
<dbReference type="PANTHER" id="PTHR22655">
    <property type="entry name" value="ATP-DEPENDENT RNA HELICASE TDRD12-RELATED"/>
    <property type="match status" value="1"/>
</dbReference>
<dbReference type="PROSITE" id="PS50304">
    <property type="entry name" value="TUDOR"/>
    <property type="match status" value="3"/>
</dbReference>
<dbReference type="GO" id="GO:0042078">
    <property type="term" value="P:germ-line stem cell division"/>
    <property type="evidence" value="ECO:0007669"/>
    <property type="project" value="TreeGrafter"/>
</dbReference>
<keyword evidence="3" id="KW-0479">Metal-binding</keyword>
<keyword evidence="5" id="KW-0547">Nucleotide-binding</keyword>
<feature type="compositionally biased region" description="Low complexity" evidence="18">
    <location>
        <begin position="685"/>
        <end position="701"/>
    </location>
</feature>
<feature type="domain" description="Tudor" evidence="19">
    <location>
        <begin position="1550"/>
        <end position="1609"/>
    </location>
</feature>
<accession>A0A6P4ZET3</accession>
<dbReference type="Gene3D" id="1.25.10.10">
    <property type="entry name" value="Leucine-rich Repeat Variant"/>
    <property type="match status" value="1"/>
</dbReference>
<evidence type="ECO:0000313" key="23">
    <source>
        <dbReference type="RefSeq" id="XP_019629612.1"/>
    </source>
</evidence>
<feature type="repeat" description="ARM" evidence="17">
    <location>
        <begin position="1805"/>
        <end position="1848"/>
    </location>
</feature>
<dbReference type="SUPFAM" id="SSF49764">
    <property type="entry name" value="HSP20-like chaperones"/>
    <property type="match status" value="1"/>
</dbReference>
<dbReference type="Pfam" id="PF00270">
    <property type="entry name" value="DEAD"/>
    <property type="match status" value="1"/>
</dbReference>
<dbReference type="FunFam" id="3.40.50.300:FF:001416">
    <property type="entry name" value="Tudor domain containing 12"/>
    <property type="match status" value="1"/>
</dbReference>
<proteinExistence type="predicted"/>
<evidence type="ECO:0000256" key="5">
    <source>
        <dbReference type="ARBA" id="ARBA00022741"/>
    </source>
</evidence>
<keyword evidence="12" id="KW-0744">Spermatogenesis</keyword>
<dbReference type="GO" id="GO:0008270">
    <property type="term" value="F:zinc ion binding"/>
    <property type="evidence" value="ECO:0007669"/>
    <property type="project" value="UniProtKB-KW"/>
</dbReference>
<dbReference type="GO" id="GO:0007283">
    <property type="term" value="P:spermatogenesis"/>
    <property type="evidence" value="ECO:0007669"/>
    <property type="project" value="UniProtKB-KW"/>
</dbReference>
<dbReference type="SMART" id="SM00487">
    <property type="entry name" value="DEXDc"/>
    <property type="match status" value="1"/>
</dbReference>
<evidence type="ECO:0000256" key="10">
    <source>
        <dbReference type="ARBA" id="ARBA00022833"/>
    </source>
</evidence>
<dbReference type="InterPro" id="IPR035437">
    <property type="entry name" value="SNase_OB-fold_sf"/>
</dbReference>
<keyword evidence="22" id="KW-1185">Reference proteome</keyword>
<dbReference type="SUPFAM" id="SSF52540">
    <property type="entry name" value="P-loop containing nucleoside triphosphate hydrolases"/>
    <property type="match status" value="2"/>
</dbReference>
<feature type="region of interest" description="Disordered" evidence="18">
    <location>
        <begin position="2345"/>
        <end position="2382"/>
    </location>
</feature>
<feature type="compositionally biased region" description="Pro residues" evidence="18">
    <location>
        <begin position="1473"/>
        <end position="1483"/>
    </location>
</feature>
<dbReference type="SUPFAM" id="SSF48371">
    <property type="entry name" value="ARM repeat"/>
    <property type="match status" value="1"/>
</dbReference>
<dbReference type="InterPro" id="IPR011989">
    <property type="entry name" value="ARM-like"/>
</dbReference>
<dbReference type="InterPro" id="IPR002999">
    <property type="entry name" value="Tudor"/>
</dbReference>
<dbReference type="GO" id="GO:0005737">
    <property type="term" value="C:cytoplasm"/>
    <property type="evidence" value="ECO:0007669"/>
    <property type="project" value="UniProtKB-ARBA"/>
</dbReference>
<feature type="region of interest" description="Disordered" evidence="18">
    <location>
        <begin position="351"/>
        <end position="404"/>
    </location>
</feature>
<evidence type="ECO:0000256" key="9">
    <source>
        <dbReference type="ARBA" id="ARBA00022806"/>
    </source>
</evidence>
<dbReference type="PROSITE" id="PS50176">
    <property type="entry name" value="ARM_REPEAT"/>
    <property type="match status" value="1"/>
</dbReference>
<dbReference type="Gene3D" id="3.40.50.300">
    <property type="entry name" value="P-loop containing nucleotide triphosphate hydrolases"/>
    <property type="match status" value="2"/>
</dbReference>
<dbReference type="FunFam" id="3.40.50.300:FF:000657">
    <property type="entry name" value="Probable ATP-dependent RNA helicase DDX41"/>
    <property type="match status" value="1"/>
</dbReference>
<evidence type="ECO:0000256" key="6">
    <source>
        <dbReference type="ARBA" id="ARBA00022771"/>
    </source>
</evidence>
<dbReference type="PANTHER" id="PTHR22655:SF2">
    <property type="entry name" value="ATP-DEPENDENT RNA HELICASE TDRD12-RELATED"/>
    <property type="match status" value="1"/>
</dbReference>
<feature type="compositionally biased region" description="Low complexity" evidence="18">
    <location>
        <begin position="2056"/>
        <end position="2083"/>
    </location>
</feature>
<keyword evidence="10" id="KW-0862">Zinc</keyword>
<dbReference type="PROSITE" id="PS51203">
    <property type="entry name" value="CS"/>
    <property type="match status" value="1"/>
</dbReference>
<keyword evidence="13" id="KW-0694">RNA-binding</keyword>
<evidence type="ECO:0000256" key="14">
    <source>
        <dbReference type="ARBA" id="ARBA00023158"/>
    </source>
</evidence>
<evidence type="ECO:0000256" key="1">
    <source>
        <dbReference type="ARBA" id="ARBA00012552"/>
    </source>
</evidence>
<dbReference type="CDD" id="cd20435">
    <property type="entry name" value="Tudor_TDRD12_rpt2"/>
    <property type="match status" value="1"/>
</dbReference>
<dbReference type="GO" id="GO:0005524">
    <property type="term" value="F:ATP binding"/>
    <property type="evidence" value="ECO:0007669"/>
    <property type="project" value="UniProtKB-KW"/>
</dbReference>
<keyword evidence="14" id="KW-0943">RNA-mediated gene silencing</keyword>
<dbReference type="PROSITE" id="PS51192">
    <property type="entry name" value="HELICASE_ATP_BIND_1"/>
    <property type="match status" value="1"/>
</dbReference>
<sequence>MEITILKVVKADHFWAKETPGTMMSEETRKFQQLSKQINDFFSMDQGICVPAQGQLCVGKRPEDKLWYRVRVKTILHSKSGPLACCFLLDYAEECQIPCHWLREAPAQFMQLPWQAKEFRLYGLQPLTLITSIEDFTTTKQPCKKYDTAANEYVSKLVKESYGASVHVYLVDNNVHYVNLYLKRTTHTVCVNDDLVSKEYAKYSEDEEGTCQPAKFWAEKTIKSNMRMLSPMFSPSAASAGRVSPQLTSPPPLSPDPSQRSSPCGGLAAMLGLDPMIVTEPVLTTPTANIQHQADSEKERQTGTGVPNNGNRHASPVVAAAVELSGLAIKSPDGTKTKVVSPAEENREILNQQISGGHPRESSSVTTSPSVRAIKPGHGLQSRRGTSKAAGTLNTPPLKPAGKDLSPRKILKAARTLQPSPGRIIGNGSIAVNPECLKGNSGQETTWIPGASPPLNDKGGQEIRNRRSFPPDQVKSSGHSVRKVDEVIPRSSRSVESRLKAAYSQTSTLGKEWTQLVDKTRPVRQRSLSPIPVNVGVTRISRAKSPPMQGGKDISQSLSVSPESISTAVSATGGHASAEKSADSKSTGMSGSDMHSTLKSEQTPAAVLGNSAGRHDDISGSNTSQCKAGSSGGGSDAKAEGSCTTGAGGDDVATSTTSVHTGYTPARLPRINLHGNPLRDSLFPTLSSGSGDLSTTEPSTSEGEESPVRRKNKVPSIGERLLQVLMPQKWEEPSRAQAQLTSHPQSPSGPPLSLAGHQMSTVGDGVAVKGDIPPKPCTMLEKTPFPEYILQSLSTRNHHTPSKVQSYCWPAIMRGRDLVAMAPASTGKTLAYLLPVITQLTQTAGLEGLPAGNGPRSIILCPYWKSARGVFDEWWECQKHMADKKSTRVLIIYGAGAEDDQMVPLINGCDMLIATPRCLLRMLEKRYTNLDRLCQLVVDDADTLTEVYTDEIKSLMRLYGKAIADQPDRSVPRQIVLIARQWTAGIESFHRAYMTQPLLVFTSKVEEAVYSKVKQIVSVVPSTLRYTELLNLLDQCEGAGHKIMVFVEDDEEAENVTQLFKTYSHNTLCAYTDQHQYQIDTVMKEWTTHHRKDSLPVLVLTDSVIPDLSIRDATCVIHYSFAQSALKFSARLGCMTNSFNKDVSKEKKKTPGCVSFILVTEMCTKYAIGLQEIVTLVRRSGGHVSQDMLDMCSKAWMAKQIGRVDDSFCHAMKAFGHCAEQARCKARHIVVPEVDQPGEGMPTLGYVKILVTHVKDANCYYGRILKHWDWDRRAVPRENTCLPLMADIGLYYSRQENKVPVVTAQVGDLCAVRDKQNTFHRVRVTKIRVWEGFTTKFIATVFHLDEGKTEDLEVTELLNLPGHLAAVPAQAVEVFLCGVCPIDQDKGWTDMANKFTAALIGGKELEGRVALCLGHTLWMESLVERKVLQGIKATTNKHNIRRELLRVCLAEKNPDHVSLLRQACDGKMALPEYKPPSKAPPAKPGQKYSTANPPPTAALPESGFDEVYVSAVEHPGLIYVQRKYYARELEALTAEVNNEEKLAAAPVLEKVAPGRLCVAVFPQDNRWYRARVQQVQEEEMCEVFYLDHGDTAIIPRGSLKEPWVEVMQLPFQAIEACLGSIQPLHGQQWSEESGDELWDMVFEKMLFAQVLSVGPSEYGNDNRYKMELYDTSAEYDIIISQEMVMQGHGVVSGSPEVINLLFPMVDDPAWLESHPDPSEQICLLCAQLCQTSDSGHRLELARQIDSIVINNPTKRDSMQESRGVSSVCLMLGYCTDPAVLESLAVSLGYMVINSQANCEEVRTTGGLRTLCRLLKKDYRPELQKQLVWALKHLALNESNREAIQELGGLRTLCHLLADTKSLQVQENVCCCLGNLVTENKINCSAVAECGGLHTVCQLVKGCADSAVLEPALQLLQQLATLSANRAAITAEGGVEMLCERVQNSQSDKVLVQALRALKAVTFRCEENVAVLVDRSGVREVIERFASSHQSQEISSQCKDLLSKFGPPSRTKPVTCAKPPVNHSNGNHSEVSTSNLLPSPKLTSSQSAYGTNRPNFSHHSSSSQSESSMRRPGSSSLSSNQSASLEHTLPPQLQAGQPTSGVNTSSQNPSHPSDSSSHGSATQYHDIKTRKAQVLAHHWTRHRTRRPSLEPVPEGNGEPIHEEDDDFNDMPPLETTEEEESQLPAKGGHKIQSLHPKVLWSQQKATVTLSVQLRGLLQKPNVTFLPTALHFRSFFRGTDYILNLDLYDKVQPGGCSCRLTGSDVILTLRKEKPGPWPRLTRTKSKHPWLGIDFDRWEDVSSDSDSESEPDPRQKKNVPPPTLTQHRHKERGGLPSTLANVILPEMDMSSDTNSHLHDSDHYSDSDGEVGGSGYKMNDPRFIGM</sequence>
<dbReference type="KEGG" id="bbel:109473903"/>
<evidence type="ECO:0000256" key="7">
    <source>
        <dbReference type="ARBA" id="ARBA00022782"/>
    </source>
</evidence>
<name>A0A6P4ZET3_BRABE</name>
<feature type="compositionally biased region" description="Low complexity" evidence="18">
    <location>
        <begin position="2104"/>
        <end position="2119"/>
    </location>
</feature>
<feature type="region of interest" description="Disordered" evidence="18">
    <location>
        <begin position="441"/>
        <end position="482"/>
    </location>
</feature>
<dbReference type="InterPro" id="IPR007052">
    <property type="entry name" value="CS_dom"/>
</dbReference>
<dbReference type="InterPro" id="IPR014001">
    <property type="entry name" value="Helicase_ATP-bd"/>
</dbReference>
<evidence type="ECO:0000259" key="21">
    <source>
        <dbReference type="PROSITE" id="PS51203"/>
    </source>
</evidence>
<dbReference type="InterPro" id="IPR000225">
    <property type="entry name" value="Armadillo"/>
</dbReference>
<dbReference type="RefSeq" id="XP_019629612.1">
    <property type="nucleotide sequence ID" value="XM_019774053.1"/>
</dbReference>
<feature type="region of interest" description="Disordered" evidence="18">
    <location>
        <begin position="538"/>
        <end position="715"/>
    </location>
</feature>
<dbReference type="InterPro" id="IPR008978">
    <property type="entry name" value="HSP20-like_chaperone"/>
</dbReference>
<evidence type="ECO:0000256" key="8">
    <source>
        <dbReference type="ARBA" id="ARBA00022801"/>
    </source>
</evidence>
<dbReference type="GO" id="GO:0003723">
    <property type="term" value="F:RNA binding"/>
    <property type="evidence" value="ECO:0007669"/>
    <property type="project" value="UniProtKB-KW"/>
</dbReference>
<feature type="compositionally biased region" description="Polar residues" evidence="18">
    <location>
        <begin position="2093"/>
        <end position="2103"/>
    </location>
</feature>
<dbReference type="InterPro" id="IPR027417">
    <property type="entry name" value="P-loop_NTPase"/>
</dbReference>
<feature type="compositionally biased region" description="Polar residues" evidence="18">
    <location>
        <begin position="736"/>
        <end position="746"/>
    </location>
</feature>
<dbReference type="OrthoDB" id="249932at2759"/>
<feature type="region of interest" description="Disordered" evidence="18">
    <location>
        <begin position="731"/>
        <end position="755"/>
    </location>
</feature>
<dbReference type="SUPFAM" id="SSF63748">
    <property type="entry name" value="Tudor/PWWP/MBT"/>
    <property type="match status" value="3"/>
</dbReference>
<evidence type="ECO:0000256" key="18">
    <source>
        <dbReference type="SAM" id="MobiDB-lite"/>
    </source>
</evidence>
<comment type="catalytic activity">
    <reaction evidence="16">
        <text>ATP + H2O = ADP + phosphate + H(+)</text>
        <dbReference type="Rhea" id="RHEA:13065"/>
        <dbReference type="ChEBI" id="CHEBI:15377"/>
        <dbReference type="ChEBI" id="CHEBI:15378"/>
        <dbReference type="ChEBI" id="CHEBI:30616"/>
        <dbReference type="ChEBI" id="CHEBI:43474"/>
        <dbReference type="ChEBI" id="CHEBI:456216"/>
        <dbReference type="EC" id="3.6.4.13"/>
    </reaction>
</comment>
<gene>
    <name evidence="23" type="primary">LOC109473903</name>
</gene>
<keyword evidence="9" id="KW-0347">Helicase</keyword>
<dbReference type="SMART" id="SM00333">
    <property type="entry name" value="TUDOR"/>
    <property type="match status" value="3"/>
</dbReference>
<dbReference type="Pfam" id="PF00514">
    <property type="entry name" value="Arm"/>
    <property type="match status" value="1"/>
</dbReference>
<feature type="region of interest" description="Disordered" evidence="18">
    <location>
        <begin position="289"/>
        <end position="312"/>
    </location>
</feature>
<dbReference type="GO" id="GO:0051321">
    <property type="term" value="P:meiotic cell cycle"/>
    <property type="evidence" value="ECO:0007669"/>
    <property type="project" value="UniProtKB-KW"/>
</dbReference>